<dbReference type="SUPFAM" id="SSF53901">
    <property type="entry name" value="Thiolase-like"/>
    <property type="match status" value="1"/>
</dbReference>
<reference evidence="3 4" key="1">
    <citation type="submission" date="2018-02" db="EMBL/GenBank/DDBJ databases">
        <title>Genomic Encyclopedia of Archaeal and Bacterial Type Strains, Phase II (KMG-II): from individual species to whole genera.</title>
        <authorList>
            <person name="Goeker M."/>
        </authorList>
    </citation>
    <scope>NUCLEOTIDE SEQUENCE [LARGE SCALE GENOMIC DNA]</scope>
    <source>
        <strain evidence="3 4">DSM 18921</strain>
    </source>
</reference>
<dbReference type="Pfam" id="PF08541">
    <property type="entry name" value="ACP_syn_III_C"/>
    <property type="match status" value="1"/>
</dbReference>
<organism evidence="3 4">
    <name type="scientific">Albidovulum denitrificans</name>
    <dbReference type="NCBI Taxonomy" id="404881"/>
    <lineage>
        <taxon>Bacteria</taxon>
        <taxon>Pseudomonadati</taxon>
        <taxon>Pseudomonadota</taxon>
        <taxon>Alphaproteobacteria</taxon>
        <taxon>Rhodobacterales</taxon>
        <taxon>Paracoccaceae</taxon>
        <taxon>Albidovulum</taxon>
    </lineage>
</organism>
<protein>
    <submittedName>
        <fullName evidence="3">3-oxoacyl-[acyl-carrier-protein (ACP)] synthase III-like protein</fullName>
    </submittedName>
</protein>
<dbReference type="InterPro" id="IPR016039">
    <property type="entry name" value="Thiolase-like"/>
</dbReference>
<dbReference type="GO" id="GO:0016746">
    <property type="term" value="F:acyltransferase activity"/>
    <property type="evidence" value="ECO:0007669"/>
    <property type="project" value="UniProtKB-KW"/>
</dbReference>
<feature type="domain" description="Beta-ketoacyl-[acyl-carrier-protein] synthase III C-terminal" evidence="2">
    <location>
        <begin position="220"/>
        <end position="303"/>
    </location>
</feature>
<accession>A0A2S8S5P3</accession>
<gene>
    <name evidence="3" type="ORF">LX70_02943</name>
</gene>
<comment type="caution">
    <text evidence="3">The sequence shown here is derived from an EMBL/GenBank/DDBJ whole genome shotgun (WGS) entry which is preliminary data.</text>
</comment>
<evidence type="ECO:0000259" key="2">
    <source>
        <dbReference type="Pfam" id="PF08541"/>
    </source>
</evidence>
<proteinExistence type="predicted"/>
<keyword evidence="4" id="KW-1185">Reference proteome</keyword>
<sequence>MTPHLVDISIGQAGRDSRVPAGDLAEARGVPTSKRRLLERYFMLETVLVHQDDQPEMLFGAVAGLVRRHPDLRRKRGTLLHVRTQTHATHAGTDWLRHLASRAGLPHWEVMAQTQTHCAGGLVAVDLVEGLGPDRPAIILTGEKAFHPITANQPGAVLGEAPAAALIGAGPEGWAIRQRHLRHAPQFHDNPRRMAPELRRDWERGFATLMQDFIDDSLARFRLAPGAFDLVVPYNLNLPLLQVIAERYGWQDRIHLRSVTRTGHLFCADVFHNLAELLPGTKADRILCFAAGMGATFAALVLERSRIAIRDVQKPAFGRNRAVPSPN</sequence>
<dbReference type="AlphaFoldDB" id="A0A2S8S5P3"/>
<dbReference type="EMBL" id="PVEP01000006">
    <property type="protein sequence ID" value="PQV56058.1"/>
    <property type="molecule type" value="Genomic_DNA"/>
</dbReference>
<evidence type="ECO:0000256" key="1">
    <source>
        <dbReference type="ARBA" id="ARBA00022679"/>
    </source>
</evidence>
<dbReference type="RefSeq" id="WP_105515514.1">
    <property type="nucleotide sequence ID" value="NZ_PVEP01000006.1"/>
</dbReference>
<dbReference type="Gene3D" id="3.40.47.10">
    <property type="match status" value="1"/>
</dbReference>
<dbReference type="OrthoDB" id="7665991at2"/>
<name>A0A2S8S5P3_9RHOB</name>
<evidence type="ECO:0000313" key="3">
    <source>
        <dbReference type="EMBL" id="PQV56058.1"/>
    </source>
</evidence>
<dbReference type="InterPro" id="IPR013747">
    <property type="entry name" value="ACP_syn_III_C"/>
</dbReference>
<evidence type="ECO:0000313" key="4">
    <source>
        <dbReference type="Proteomes" id="UP000238338"/>
    </source>
</evidence>
<keyword evidence="1" id="KW-0808">Transferase</keyword>
<dbReference type="Proteomes" id="UP000238338">
    <property type="component" value="Unassembled WGS sequence"/>
</dbReference>